<proteinExistence type="predicted"/>
<name>A0ABS4XBW9_9MICC</name>
<keyword evidence="1" id="KW-0805">Transcription regulation</keyword>
<dbReference type="RefSeq" id="WP_209996852.1">
    <property type="nucleotide sequence ID" value="NZ_BAAAJY010000003.1"/>
</dbReference>
<reference evidence="6 7" key="1">
    <citation type="submission" date="2021-03" db="EMBL/GenBank/DDBJ databases">
        <title>Sequencing the genomes of 1000 actinobacteria strains.</title>
        <authorList>
            <person name="Klenk H.-P."/>
        </authorList>
    </citation>
    <scope>NUCLEOTIDE SEQUENCE [LARGE SCALE GENOMIC DNA]</scope>
    <source>
        <strain evidence="6 7">DSM 15797</strain>
    </source>
</reference>
<dbReference type="Gene3D" id="1.10.357.10">
    <property type="entry name" value="Tetracycline Repressor, domain 2"/>
    <property type="match status" value="1"/>
</dbReference>
<keyword evidence="3" id="KW-0804">Transcription</keyword>
<dbReference type="PANTHER" id="PTHR47506">
    <property type="entry name" value="TRANSCRIPTIONAL REGULATORY PROTEIN"/>
    <property type="match status" value="1"/>
</dbReference>
<protein>
    <submittedName>
        <fullName evidence="6">TetR/AcrR family transcriptional repressor of nem operon</fullName>
    </submittedName>
</protein>
<sequence length="196" mass="21271">MARKPEFDRDAVLENAMGAFWEHGYEATSLAKLLAVTGLSKSSLYAAFGDKHQLFVAAFDLYRDRQLEHLTKVLNAHSAPQGIRAFFEEVIGVGLEACQRFGCMSTNQAAELALSDGVVSNRVAEDHRRLEDAFTEHLRAGQGAGSVPTDVDARVAASALVTALSGFQLTVRAGMDRTRLERSLAYLMAPLEVAAN</sequence>
<evidence type="ECO:0000256" key="3">
    <source>
        <dbReference type="ARBA" id="ARBA00023163"/>
    </source>
</evidence>
<dbReference type="Pfam" id="PF16925">
    <property type="entry name" value="TetR_C_13"/>
    <property type="match status" value="1"/>
</dbReference>
<dbReference type="EMBL" id="JAGIOF010000001">
    <property type="protein sequence ID" value="MBP2385878.1"/>
    <property type="molecule type" value="Genomic_DNA"/>
</dbReference>
<organism evidence="6 7">
    <name type="scientific">Paeniglutamicibacter kerguelensis</name>
    <dbReference type="NCBI Taxonomy" id="254788"/>
    <lineage>
        <taxon>Bacteria</taxon>
        <taxon>Bacillati</taxon>
        <taxon>Actinomycetota</taxon>
        <taxon>Actinomycetes</taxon>
        <taxon>Micrococcales</taxon>
        <taxon>Micrococcaceae</taxon>
        <taxon>Paeniglutamicibacter</taxon>
    </lineage>
</organism>
<dbReference type="InterPro" id="IPR011075">
    <property type="entry name" value="TetR_C"/>
</dbReference>
<comment type="caution">
    <text evidence="6">The sequence shown here is derived from an EMBL/GenBank/DDBJ whole genome shotgun (WGS) entry which is preliminary data.</text>
</comment>
<keyword evidence="2 4" id="KW-0238">DNA-binding</keyword>
<dbReference type="InterPro" id="IPR036271">
    <property type="entry name" value="Tet_transcr_reg_TetR-rel_C_sf"/>
</dbReference>
<evidence type="ECO:0000256" key="2">
    <source>
        <dbReference type="ARBA" id="ARBA00023125"/>
    </source>
</evidence>
<dbReference type="InterPro" id="IPR001647">
    <property type="entry name" value="HTH_TetR"/>
</dbReference>
<dbReference type="Gene3D" id="1.10.10.60">
    <property type="entry name" value="Homeodomain-like"/>
    <property type="match status" value="1"/>
</dbReference>
<evidence type="ECO:0000313" key="6">
    <source>
        <dbReference type="EMBL" id="MBP2385878.1"/>
    </source>
</evidence>
<keyword evidence="7" id="KW-1185">Reference proteome</keyword>
<dbReference type="Proteomes" id="UP001296993">
    <property type="component" value="Unassembled WGS sequence"/>
</dbReference>
<evidence type="ECO:0000256" key="1">
    <source>
        <dbReference type="ARBA" id="ARBA00023015"/>
    </source>
</evidence>
<evidence type="ECO:0000313" key="7">
    <source>
        <dbReference type="Proteomes" id="UP001296993"/>
    </source>
</evidence>
<dbReference type="InterPro" id="IPR009057">
    <property type="entry name" value="Homeodomain-like_sf"/>
</dbReference>
<dbReference type="SUPFAM" id="SSF48498">
    <property type="entry name" value="Tetracyclin repressor-like, C-terminal domain"/>
    <property type="match status" value="1"/>
</dbReference>
<evidence type="ECO:0000256" key="4">
    <source>
        <dbReference type="PROSITE-ProRule" id="PRU00335"/>
    </source>
</evidence>
<dbReference type="PROSITE" id="PS50977">
    <property type="entry name" value="HTH_TETR_2"/>
    <property type="match status" value="1"/>
</dbReference>
<feature type="domain" description="HTH tetR-type" evidence="5">
    <location>
        <begin position="6"/>
        <end position="66"/>
    </location>
</feature>
<evidence type="ECO:0000259" key="5">
    <source>
        <dbReference type="PROSITE" id="PS50977"/>
    </source>
</evidence>
<feature type="DNA-binding region" description="H-T-H motif" evidence="4">
    <location>
        <begin position="29"/>
        <end position="48"/>
    </location>
</feature>
<dbReference type="PANTHER" id="PTHR47506:SF1">
    <property type="entry name" value="HTH-TYPE TRANSCRIPTIONAL REGULATOR YJDC"/>
    <property type="match status" value="1"/>
</dbReference>
<dbReference type="SUPFAM" id="SSF46689">
    <property type="entry name" value="Homeodomain-like"/>
    <property type="match status" value="1"/>
</dbReference>
<accession>A0ABS4XBW9</accession>
<dbReference type="Pfam" id="PF00440">
    <property type="entry name" value="TetR_N"/>
    <property type="match status" value="1"/>
</dbReference>
<gene>
    <name evidence="6" type="ORF">JOF47_001389</name>
</gene>